<comment type="caution">
    <text evidence="1">The sequence shown here is derived from an EMBL/GenBank/DDBJ whole genome shotgun (WGS) entry which is preliminary data.</text>
</comment>
<gene>
    <name evidence="1" type="ORF">S06H3_19531</name>
</gene>
<proteinExistence type="predicted"/>
<dbReference type="EMBL" id="BARV01010007">
    <property type="protein sequence ID" value="GAI06776.1"/>
    <property type="molecule type" value="Genomic_DNA"/>
</dbReference>
<dbReference type="AlphaFoldDB" id="X1LLR5"/>
<protein>
    <submittedName>
        <fullName evidence="1">Uncharacterized protein</fullName>
    </submittedName>
</protein>
<reference evidence="1" key="1">
    <citation type="journal article" date="2014" name="Front. Microbiol.">
        <title>High frequency of phylogenetically diverse reductive dehalogenase-homologous genes in deep subseafloor sedimentary metagenomes.</title>
        <authorList>
            <person name="Kawai M."/>
            <person name="Futagami T."/>
            <person name="Toyoda A."/>
            <person name="Takaki Y."/>
            <person name="Nishi S."/>
            <person name="Hori S."/>
            <person name="Arai W."/>
            <person name="Tsubouchi T."/>
            <person name="Morono Y."/>
            <person name="Uchiyama I."/>
            <person name="Ito T."/>
            <person name="Fujiyama A."/>
            <person name="Inagaki F."/>
            <person name="Takami H."/>
        </authorList>
    </citation>
    <scope>NUCLEOTIDE SEQUENCE</scope>
    <source>
        <strain evidence="1">Expedition CK06-06</strain>
    </source>
</reference>
<name>X1LLR5_9ZZZZ</name>
<evidence type="ECO:0000313" key="1">
    <source>
        <dbReference type="EMBL" id="GAI06776.1"/>
    </source>
</evidence>
<accession>X1LLR5</accession>
<sequence>MTGEAIILLDCSEVREIILKAQALRREVVKVWRPHIRNSVAPHVLSQIMTNYGNDVKLFI</sequence>
<organism evidence="1">
    <name type="scientific">marine sediment metagenome</name>
    <dbReference type="NCBI Taxonomy" id="412755"/>
    <lineage>
        <taxon>unclassified sequences</taxon>
        <taxon>metagenomes</taxon>
        <taxon>ecological metagenomes</taxon>
    </lineage>
</organism>